<keyword evidence="4" id="KW-0547">Nucleotide-binding</keyword>
<dbReference type="InterPro" id="IPR041715">
    <property type="entry name" value="HisRS-like_core"/>
</dbReference>
<dbReference type="Gene3D" id="3.30.930.10">
    <property type="entry name" value="Bira Bifunctional Protein, Domain 2"/>
    <property type="match status" value="1"/>
</dbReference>
<evidence type="ECO:0000256" key="5">
    <source>
        <dbReference type="ARBA" id="ARBA00022840"/>
    </source>
</evidence>
<dbReference type="Pfam" id="PF03129">
    <property type="entry name" value="HGTP_anticodon"/>
    <property type="match status" value="1"/>
</dbReference>
<dbReference type="InterPro" id="IPR015807">
    <property type="entry name" value="His-tRNA-ligase"/>
</dbReference>
<reference evidence="11" key="1">
    <citation type="submission" date="2021-01" db="EMBL/GenBank/DDBJ databases">
        <authorList>
            <person name="Corre E."/>
            <person name="Pelletier E."/>
            <person name="Niang G."/>
            <person name="Scheremetjew M."/>
            <person name="Finn R."/>
            <person name="Kale V."/>
            <person name="Holt S."/>
            <person name="Cochrane G."/>
            <person name="Meng A."/>
            <person name="Brown T."/>
            <person name="Cohen L."/>
        </authorList>
    </citation>
    <scope>NUCLEOTIDE SEQUENCE</scope>
    <source>
        <strain evidence="11">CCMP1510</strain>
    </source>
</reference>
<keyword evidence="3" id="KW-0436">Ligase</keyword>
<dbReference type="SUPFAM" id="SSF55681">
    <property type="entry name" value="Class II aaRS and biotin synthetases"/>
    <property type="match status" value="1"/>
</dbReference>
<dbReference type="CDD" id="cd00773">
    <property type="entry name" value="HisRS-like_core"/>
    <property type="match status" value="1"/>
</dbReference>
<dbReference type="EMBL" id="HBIJ01010805">
    <property type="protein sequence ID" value="CAE0366658.1"/>
    <property type="molecule type" value="Transcribed_RNA"/>
</dbReference>
<dbReference type="InterPro" id="IPR045864">
    <property type="entry name" value="aa-tRNA-synth_II/BPL/LPL"/>
</dbReference>
<name>A0A7S3JY57_9STRA</name>
<organism evidence="11">
    <name type="scientific">Aureoumbra lagunensis</name>
    <dbReference type="NCBI Taxonomy" id="44058"/>
    <lineage>
        <taxon>Eukaryota</taxon>
        <taxon>Sar</taxon>
        <taxon>Stramenopiles</taxon>
        <taxon>Ochrophyta</taxon>
        <taxon>Pelagophyceae</taxon>
        <taxon>Pelagomonadales</taxon>
        <taxon>Aureoumbra</taxon>
    </lineage>
</organism>
<evidence type="ECO:0000256" key="8">
    <source>
        <dbReference type="ARBA" id="ARBA00030619"/>
    </source>
</evidence>
<dbReference type="InterPro" id="IPR004154">
    <property type="entry name" value="Anticodon-bd"/>
</dbReference>
<dbReference type="AlphaFoldDB" id="A0A7S3JY57"/>
<dbReference type="InterPro" id="IPR036621">
    <property type="entry name" value="Anticodon-bd_dom_sf"/>
</dbReference>
<evidence type="ECO:0000256" key="4">
    <source>
        <dbReference type="ARBA" id="ARBA00022741"/>
    </source>
</evidence>
<gene>
    <name evidence="11" type="ORF">ALAG00032_LOCUS7406</name>
</gene>
<dbReference type="NCBIfam" id="TIGR00442">
    <property type="entry name" value="hisS"/>
    <property type="match status" value="1"/>
</dbReference>
<dbReference type="InterPro" id="IPR004516">
    <property type="entry name" value="HisRS/HisZ"/>
</dbReference>
<keyword evidence="5" id="KW-0067">ATP-binding</keyword>
<dbReference type="SUPFAM" id="SSF52954">
    <property type="entry name" value="Class II aaRS ABD-related"/>
    <property type="match status" value="1"/>
</dbReference>
<dbReference type="PANTHER" id="PTHR43707:SF1">
    <property type="entry name" value="HISTIDINE--TRNA LIGASE, MITOCHONDRIAL-RELATED"/>
    <property type="match status" value="1"/>
</dbReference>
<dbReference type="Gene3D" id="3.40.50.800">
    <property type="entry name" value="Anticodon-binding domain"/>
    <property type="match status" value="1"/>
</dbReference>
<dbReference type="PANTHER" id="PTHR43707">
    <property type="entry name" value="HISTIDYL-TRNA SYNTHETASE"/>
    <property type="match status" value="1"/>
</dbReference>
<evidence type="ECO:0000256" key="2">
    <source>
        <dbReference type="ARBA" id="ARBA00012815"/>
    </source>
</evidence>
<dbReference type="GO" id="GO:0005737">
    <property type="term" value="C:cytoplasm"/>
    <property type="evidence" value="ECO:0007669"/>
    <property type="project" value="InterPro"/>
</dbReference>
<comment type="catalytic activity">
    <reaction evidence="9">
        <text>tRNA(His) + L-histidine + ATP = L-histidyl-tRNA(His) + AMP + diphosphate + H(+)</text>
        <dbReference type="Rhea" id="RHEA:17313"/>
        <dbReference type="Rhea" id="RHEA-COMP:9665"/>
        <dbReference type="Rhea" id="RHEA-COMP:9689"/>
        <dbReference type="ChEBI" id="CHEBI:15378"/>
        <dbReference type="ChEBI" id="CHEBI:30616"/>
        <dbReference type="ChEBI" id="CHEBI:33019"/>
        <dbReference type="ChEBI" id="CHEBI:57595"/>
        <dbReference type="ChEBI" id="CHEBI:78442"/>
        <dbReference type="ChEBI" id="CHEBI:78527"/>
        <dbReference type="ChEBI" id="CHEBI:456215"/>
        <dbReference type="EC" id="6.1.1.21"/>
    </reaction>
</comment>
<accession>A0A7S3JY57</accession>
<evidence type="ECO:0000256" key="9">
    <source>
        <dbReference type="ARBA" id="ARBA00047639"/>
    </source>
</evidence>
<dbReference type="PROSITE" id="PS50862">
    <property type="entry name" value="AA_TRNA_LIGASE_II"/>
    <property type="match status" value="1"/>
</dbReference>
<sequence length="561" mass="63727">MGRGDSEIKEKILAVVDQAEIKEWREVSVEKGKSEPSVEEREALKKKKEIEKKIKKKIIESIIAKLNTSELKENVIKKIMDQESQRQQDEECTVVDRPFWLDAPSGTRDFYPYEMRERNWLFERMKEIGIKYGFEEYDAPVLEHVELYERKAGEEISQQMYNFIDKENVRVCLRPEMTPSLARMVLNQTNLITGEVRKTLPLKWFSIPQCWRFETTQRGRKREHYQWNMDIVGESSITAEAELLNAICSFFASLNITADIVGIRINSRKVLDAALQHAGVPPEQFAKVCVIVDKLDKIGADAVKDLLMNKEGNIYLPEETAHTILNCLQAKNVHELASFLPKENEYAQNAIHELELLFQIAQSAGFFSYLIFDASVVRGLAYYTGIVFEAFDRKGQLRAICGGGRYDKLLALYGGETCQIPCCGFGFGDCVIMELLKDYNLLPSFAPTIDFFVAPFQKNDIPNAFFIASQLRSAGFSVHLALGASKKARQAFDLANRYGAKMVAFVAPDEWQNNKVRIKHMIMKDPLTGEGKQIDFSLSLLSDRAAILSAFADQAQSSVLT</sequence>
<evidence type="ECO:0000259" key="10">
    <source>
        <dbReference type="PROSITE" id="PS50862"/>
    </source>
</evidence>
<keyword evidence="6" id="KW-0648">Protein biosynthesis</keyword>
<dbReference type="InterPro" id="IPR006195">
    <property type="entry name" value="aa-tRNA-synth_II"/>
</dbReference>
<evidence type="ECO:0000256" key="3">
    <source>
        <dbReference type="ARBA" id="ARBA00022598"/>
    </source>
</evidence>
<protein>
    <recommendedName>
        <fullName evidence="2">histidine--tRNA ligase</fullName>
        <ecNumber evidence="2">6.1.1.21</ecNumber>
    </recommendedName>
    <alternativeName>
        <fullName evidence="8">Histidyl-tRNA synthetase</fullName>
    </alternativeName>
</protein>
<evidence type="ECO:0000256" key="7">
    <source>
        <dbReference type="ARBA" id="ARBA00023146"/>
    </source>
</evidence>
<keyword evidence="7" id="KW-0030">Aminoacyl-tRNA synthetase</keyword>
<dbReference type="GO" id="GO:0005524">
    <property type="term" value="F:ATP binding"/>
    <property type="evidence" value="ECO:0007669"/>
    <property type="project" value="UniProtKB-KW"/>
</dbReference>
<feature type="domain" description="Aminoacyl-transfer RNA synthetases class-II family profile" evidence="10">
    <location>
        <begin position="106"/>
        <end position="443"/>
    </location>
</feature>
<dbReference type="GO" id="GO:0006427">
    <property type="term" value="P:histidyl-tRNA aminoacylation"/>
    <property type="evidence" value="ECO:0007669"/>
    <property type="project" value="InterPro"/>
</dbReference>
<evidence type="ECO:0000256" key="1">
    <source>
        <dbReference type="ARBA" id="ARBA00008226"/>
    </source>
</evidence>
<evidence type="ECO:0000313" key="11">
    <source>
        <dbReference type="EMBL" id="CAE0366658.1"/>
    </source>
</evidence>
<comment type="similarity">
    <text evidence="1">Belongs to the class-II aminoacyl-tRNA synthetase family.</text>
</comment>
<dbReference type="FunFam" id="3.30.930.10:FF:000054">
    <property type="entry name" value="Histidine--tRNA ligase chloroplastic/mitochondrial"/>
    <property type="match status" value="1"/>
</dbReference>
<dbReference type="HAMAP" id="MF_00127">
    <property type="entry name" value="His_tRNA_synth"/>
    <property type="match status" value="1"/>
</dbReference>
<dbReference type="GO" id="GO:0004821">
    <property type="term" value="F:histidine-tRNA ligase activity"/>
    <property type="evidence" value="ECO:0007669"/>
    <property type="project" value="UniProtKB-EC"/>
</dbReference>
<dbReference type="EC" id="6.1.1.21" evidence="2"/>
<dbReference type="Pfam" id="PF13393">
    <property type="entry name" value="tRNA-synt_His"/>
    <property type="match status" value="1"/>
</dbReference>
<proteinExistence type="inferred from homology"/>
<evidence type="ECO:0000256" key="6">
    <source>
        <dbReference type="ARBA" id="ARBA00022917"/>
    </source>
</evidence>